<dbReference type="EMBL" id="MN966974">
    <property type="protein sequence ID" value="QIV21185.1"/>
    <property type="molecule type" value="Genomic_DNA"/>
</dbReference>
<dbReference type="InterPro" id="IPR023011">
    <property type="entry name" value="ATP_synth_F0_asu_AS"/>
</dbReference>
<dbReference type="CTD" id="4508"/>
<sequence>MMLNLFSIFDPSTSMNFSLNWISMIYVLMFLPNLYWLMPSRYNMFILMIMKFLFNEFKVLMMKKMNYMNLFMYISLFFMILLNNFMGMFPYIFTSSSQMLMSLSYSLSLWIMYMLFGWIKNTNYMFIHLMPIGTPNILMPFMVMIESISNIIRPMTLSIRLTANIISGHLLMTLISMNANNLLMYMLLLMLMIQSLLMILELSVSIIQSYVFSILNILYLSETN</sequence>
<evidence type="ECO:0000256" key="4">
    <source>
        <dbReference type="ARBA" id="ARBA00011648"/>
    </source>
</evidence>
<gene>
    <name evidence="15" type="primary">ATP6</name>
</gene>
<evidence type="ECO:0000256" key="8">
    <source>
        <dbReference type="ARBA" id="ARBA00022781"/>
    </source>
</evidence>
<dbReference type="GO" id="GO:0045259">
    <property type="term" value="C:proton-transporting ATP synthase complex"/>
    <property type="evidence" value="ECO:0007669"/>
    <property type="project" value="UniProtKB-KW"/>
</dbReference>
<evidence type="ECO:0000256" key="10">
    <source>
        <dbReference type="ARBA" id="ARBA00023065"/>
    </source>
</evidence>
<dbReference type="InterPro" id="IPR000568">
    <property type="entry name" value="ATP_synth_F0_asu"/>
</dbReference>
<dbReference type="GO" id="GO:0046933">
    <property type="term" value="F:proton-transporting ATP synthase activity, rotational mechanism"/>
    <property type="evidence" value="ECO:0007669"/>
    <property type="project" value="TreeGrafter"/>
</dbReference>
<dbReference type="PRINTS" id="PR00123">
    <property type="entry name" value="ATPASEA"/>
</dbReference>
<evidence type="ECO:0000256" key="1">
    <source>
        <dbReference type="ARBA" id="ARBA00002070"/>
    </source>
</evidence>
<protein>
    <recommendedName>
        <fullName evidence="13">ATP synthase subunit a</fullName>
    </recommendedName>
</protein>
<evidence type="ECO:0000256" key="11">
    <source>
        <dbReference type="ARBA" id="ARBA00023136"/>
    </source>
</evidence>
<keyword evidence="11 14" id="KW-0472">Membrane</keyword>
<dbReference type="PANTHER" id="PTHR11410">
    <property type="entry name" value="ATP SYNTHASE SUBUNIT A"/>
    <property type="match status" value="1"/>
</dbReference>
<comment type="function">
    <text evidence="1">Mitochondrial membrane ATP synthase (F(1)F(0) ATP synthase or Complex V) produces ATP from ADP in the presence of a proton gradient across the membrane which is generated by electron transport complexes of the respiratory chain. F-type ATPases consist of two structural domains, F(1) - containing the extramembraneous catalytic core and F(0) - containing the membrane proton channel, linked together by a central stalk and a peripheral stalk. During catalysis, ATP synthesis in the catalytic domain of F(1) is coupled via a rotary mechanism of the central stalk subunits to proton translocation. Key component of the proton channel; it may play a direct role in the translocation of protons across the membrane.</text>
</comment>
<evidence type="ECO:0000256" key="13">
    <source>
        <dbReference type="RuleBase" id="RU004450"/>
    </source>
</evidence>
<evidence type="ECO:0000256" key="12">
    <source>
        <dbReference type="ARBA" id="ARBA00023310"/>
    </source>
</evidence>
<dbReference type="SUPFAM" id="SSF81336">
    <property type="entry name" value="F1F0 ATP synthase subunit A"/>
    <property type="match status" value="1"/>
</dbReference>
<evidence type="ECO:0000256" key="14">
    <source>
        <dbReference type="SAM" id="Phobius"/>
    </source>
</evidence>
<keyword evidence="12" id="KW-0066">ATP synthesis</keyword>
<keyword evidence="8" id="KW-0375">Hydrogen ion transport</keyword>
<evidence type="ECO:0000256" key="5">
    <source>
        <dbReference type="ARBA" id="ARBA00022448"/>
    </source>
</evidence>
<dbReference type="CDD" id="cd00310">
    <property type="entry name" value="ATP-synt_Fo_a_6"/>
    <property type="match status" value="1"/>
</dbReference>
<dbReference type="Gene3D" id="1.20.120.220">
    <property type="entry name" value="ATP synthase, F0 complex, subunit A"/>
    <property type="match status" value="1"/>
</dbReference>
<comment type="subunit">
    <text evidence="4">F-type ATPases have 2 components, CF(1) - the catalytic core - and CF(0) - the membrane proton channel. CF(1) has five subunits: alpha(3), beta(3), gamma(1), delta(1), epsilon(1). CF(0) has three main subunits: a, b and c.</text>
</comment>
<dbReference type="GeneID" id="55290088"/>
<geneLocation type="mitochondrion" evidence="15"/>
<keyword evidence="6" id="KW-0138">CF(0)</keyword>
<dbReference type="RefSeq" id="YP_009827245.1">
    <property type="nucleotide sequence ID" value="NC_048491.1"/>
</dbReference>
<dbReference type="AlphaFoldDB" id="A0A6M3HR29"/>
<feature type="transmembrane region" description="Helical" evidence="14">
    <location>
        <begin position="99"/>
        <end position="119"/>
    </location>
</feature>
<dbReference type="Pfam" id="PF00119">
    <property type="entry name" value="ATP-synt_A"/>
    <property type="match status" value="1"/>
</dbReference>
<dbReference type="InterPro" id="IPR045083">
    <property type="entry name" value="ATP_synth_F0_asu_bact/mt"/>
</dbReference>
<keyword evidence="9 14" id="KW-1133">Transmembrane helix</keyword>
<feature type="transmembrane region" description="Helical" evidence="14">
    <location>
        <begin position="182"/>
        <end position="200"/>
    </location>
</feature>
<dbReference type="InterPro" id="IPR035908">
    <property type="entry name" value="F0_ATP_A_sf"/>
</dbReference>
<keyword evidence="10" id="KW-0406">Ion transport</keyword>
<dbReference type="PANTHER" id="PTHR11410:SF0">
    <property type="entry name" value="ATP SYNTHASE SUBUNIT A"/>
    <property type="match status" value="1"/>
</dbReference>
<evidence type="ECO:0000256" key="3">
    <source>
        <dbReference type="ARBA" id="ARBA00006810"/>
    </source>
</evidence>
<evidence type="ECO:0000256" key="2">
    <source>
        <dbReference type="ARBA" id="ARBA00004141"/>
    </source>
</evidence>
<comment type="similarity">
    <text evidence="3">Belongs to the ATPase A chain family.</text>
</comment>
<name>A0A6M3HR29_9HYME</name>
<feature type="transmembrane region" description="Helical" evidence="14">
    <location>
        <begin position="126"/>
        <end position="145"/>
    </location>
</feature>
<evidence type="ECO:0000313" key="15">
    <source>
        <dbReference type="EMBL" id="QIV21185.1"/>
    </source>
</evidence>
<evidence type="ECO:0000256" key="9">
    <source>
        <dbReference type="ARBA" id="ARBA00022989"/>
    </source>
</evidence>
<keyword evidence="15" id="KW-0496">Mitochondrion</keyword>
<evidence type="ECO:0000256" key="6">
    <source>
        <dbReference type="ARBA" id="ARBA00022547"/>
    </source>
</evidence>
<dbReference type="PROSITE" id="PS00449">
    <property type="entry name" value="ATPASE_A"/>
    <property type="match status" value="1"/>
</dbReference>
<evidence type="ECO:0000256" key="7">
    <source>
        <dbReference type="ARBA" id="ARBA00022692"/>
    </source>
</evidence>
<keyword evidence="7 14" id="KW-0812">Transmembrane</keyword>
<organism evidence="15">
    <name type="scientific">Trichopria drosophilae</name>
    <dbReference type="NCBI Taxonomy" id="1507179"/>
    <lineage>
        <taxon>Eukaryota</taxon>
        <taxon>Metazoa</taxon>
        <taxon>Ecdysozoa</taxon>
        <taxon>Arthropoda</taxon>
        <taxon>Hexapoda</taxon>
        <taxon>Insecta</taxon>
        <taxon>Pterygota</taxon>
        <taxon>Neoptera</taxon>
        <taxon>Endopterygota</taxon>
        <taxon>Hymenoptera</taxon>
        <taxon>Apocrita</taxon>
        <taxon>Proctotrupomorpha</taxon>
        <taxon>Diaprioidea</taxon>
        <taxon>Diapriidae</taxon>
        <taxon>Diapriinae</taxon>
        <taxon>Trichopria</taxon>
    </lineage>
</organism>
<proteinExistence type="inferred from homology"/>
<reference evidence="15" key="1">
    <citation type="submission" date="2020-01" db="EMBL/GenBank/DDBJ databases">
        <title>The mitochondrial genome of Trichopria drosophilae (Hymenoptera Diapriidae).</title>
        <authorList>
            <person name="Zhang X."/>
            <person name="Zhu J."/>
            <person name="Pan Z."/>
        </authorList>
    </citation>
    <scope>NUCLEOTIDE SEQUENCE</scope>
</reference>
<accession>A0A6M3HR29</accession>
<keyword evidence="5" id="KW-0813">Transport</keyword>
<dbReference type="NCBIfam" id="TIGR01131">
    <property type="entry name" value="ATP_synt_6_or_A"/>
    <property type="match status" value="1"/>
</dbReference>
<dbReference type="GO" id="GO:0005743">
    <property type="term" value="C:mitochondrial inner membrane"/>
    <property type="evidence" value="ECO:0007669"/>
    <property type="project" value="UniProtKB-SubCell"/>
</dbReference>
<comment type="subcellular location">
    <subcellularLocation>
        <location evidence="2">Membrane</location>
        <topology evidence="2">Multi-pass membrane protein</topology>
    </subcellularLocation>
    <subcellularLocation>
        <location evidence="13">Mitochondrion inner membrane</location>
        <topology evidence="13">Multi-pass membrane protein</topology>
    </subcellularLocation>
</comment>
<feature type="transmembrane region" description="Helical" evidence="14">
    <location>
        <begin position="70"/>
        <end position="93"/>
    </location>
</feature>
<feature type="transmembrane region" description="Helical" evidence="14">
    <location>
        <begin position="20"/>
        <end position="38"/>
    </location>
</feature>